<dbReference type="AlphaFoldDB" id="A0A179GYZ6"/>
<accession>A0A179GYZ6</accession>
<feature type="region of interest" description="Disordered" evidence="1">
    <location>
        <begin position="103"/>
        <end position="131"/>
    </location>
</feature>
<organism evidence="3 4">
    <name type="scientific">Purpureocillium lilacinum</name>
    <name type="common">Paecilomyces lilacinus</name>
    <dbReference type="NCBI Taxonomy" id="33203"/>
    <lineage>
        <taxon>Eukaryota</taxon>
        <taxon>Fungi</taxon>
        <taxon>Dikarya</taxon>
        <taxon>Ascomycota</taxon>
        <taxon>Pezizomycotina</taxon>
        <taxon>Sordariomycetes</taxon>
        <taxon>Hypocreomycetidae</taxon>
        <taxon>Hypocreales</taxon>
        <taxon>Ophiocordycipitaceae</taxon>
        <taxon>Purpureocillium</taxon>
    </lineage>
</organism>
<dbReference type="Proteomes" id="UP000078240">
    <property type="component" value="Unassembled WGS sequence"/>
</dbReference>
<sequence>MPGLRGEYCLGIEVAYLTSRARTQALNLSPCQLPAIHYTVALLFSHLTLPSTIPHPPKSRVRSRGVITFPSLATRIVDTGFAPFKPLPFSGLVLPPRLSNHRSDERVAANEHLTRPRCQAGPATDRSSAVR</sequence>
<comment type="caution">
    <text evidence="3">The sequence shown here is derived from an EMBL/GenBank/DDBJ whole genome shotgun (WGS) entry which is preliminary data.</text>
</comment>
<evidence type="ECO:0000313" key="4">
    <source>
        <dbReference type="Proteomes" id="UP000078340"/>
    </source>
</evidence>
<name>A0A179GYZ6_PURLI</name>
<evidence type="ECO:0000313" key="3">
    <source>
        <dbReference type="EMBL" id="OAQ83104.1"/>
    </source>
</evidence>
<gene>
    <name evidence="2" type="ORF">VFPBJ_10285</name>
    <name evidence="3" type="ORF">VFPFJ_08907</name>
</gene>
<dbReference type="Proteomes" id="UP000078340">
    <property type="component" value="Unassembled WGS sequence"/>
</dbReference>
<feature type="compositionally biased region" description="Basic and acidic residues" evidence="1">
    <location>
        <begin position="103"/>
        <end position="114"/>
    </location>
</feature>
<dbReference type="EMBL" id="LSBH01000009">
    <property type="protein sequence ID" value="OAQ74990.1"/>
    <property type="molecule type" value="Genomic_DNA"/>
</dbReference>
<evidence type="ECO:0000256" key="1">
    <source>
        <dbReference type="SAM" id="MobiDB-lite"/>
    </source>
</evidence>
<evidence type="ECO:0000313" key="2">
    <source>
        <dbReference type="EMBL" id="OAQ74990.1"/>
    </source>
</evidence>
<protein>
    <submittedName>
        <fullName evidence="3">Uncharacterized protein</fullName>
    </submittedName>
</protein>
<dbReference type="EMBL" id="LSBI01000008">
    <property type="protein sequence ID" value="OAQ83104.1"/>
    <property type="molecule type" value="Genomic_DNA"/>
</dbReference>
<reference evidence="3 4" key="1">
    <citation type="submission" date="2016-02" db="EMBL/GenBank/DDBJ databases">
        <title>Biosynthesis of antibiotic leucinostatins and their inhibition on Phytophthora in bio-control Purpureocillium lilacinum.</title>
        <authorList>
            <person name="Wang G."/>
            <person name="Liu Z."/>
            <person name="Lin R."/>
            <person name="Li E."/>
            <person name="Mao Z."/>
            <person name="Ling J."/>
            <person name="Yin W."/>
            <person name="Xie B."/>
        </authorList>
    </citation>
    <scope>NUCLEOTIDE SEQUENCE [LARGE SCALE GENOMIC DNA]</scope>
    <source>
        <strain evidence="2">PLBJ-1</strain>
        <strain evidence="3">PLFJ-1</strain>
    </source>
</reference>
<proteinExistence type="predicted"/>